<organism evidence="7 8">
    <name type="scientific">Variovorax paradoxus</name>
    <dbReference type="NCBI Taxonomy" id="34073"/>
    <lineage>
        <taxon>Bacteria</taxon>
        <taxon>Pseudomonadati</taxon>
        <taxon>Pseudomonadota</taxon>
        <taxon>Betaproteobacteria</taxon>
        <taxon>Burkholderiales</taxon>
        <taxon>Comamonadaceae</taxon>
        <taxon>Variovorax</taxon>
    </lineage>
</organism>
<gene>
    <name evidence="7" type="ORF">DI563_07785</name>
</gene>
<evidence type="ECO:0000259" key="6">
    <source>
        <dbReference type="PROSITE" id="PS50249"/>
    </source>
</evidence>
<dbReference type="Pfam" id="PF04002">
    <property type="entry name" value="RadC"/>
    <property type="match status" value="1"/>
</dbReference>
<dbReference type="EMBL" id="QFPP01000061">
    <property type="protein sequence ID" value="PZQ76148.1"/>
    <property type="molecule type" value="Genomic_DNA"/>
</dbReference>
<keyword evidence="5" id="KW-0482">Metalloprotease</keyword>
<evidence type="ECO:0000313" key="7">
    <source>
        <dbReference type="EMBL" id="PZQ76148.1"/>
    </source>
</evidence>
<dbReference type="InterPro" id="IPR001405">
    <property type="entry name" value="UPF0758"/>
</dbReference>
<dbReference type="InterPro" id="IPR020891">
    <property type="entry name" value="UPF0758_CS"/>
</dbReference>
<name>A0A2W5QFV8_VARPD</name>
<protein>
    <submittedName>
        <fullName evidence="7">DNA repair protein RadC</fullName>
    </submittedName>
</protein>
<evidence type="ECO:0000256" key="4">
    <source>
        <dbReference type="ARBA" id="ARBA00022833"/>
    </source>
</evidence>
<keyword evidence="3" id="KW-0378">Hydrolase</keyword>
<keyword evidence="1" id="KW-0645">Protease</keyword>
<dbReference type="CDD" id="cd08071">
    <property type="entry name" value="MPN_DUF2466"/>
    <property type="match status" value="1"/>
</dbReference>
<reference evidence="7 8" key="1">
    <citation type="submission" date="2017-08" db="EMBL/GenBank/DDBJ databases">
        <title>Infants hospitalized years apart are colonized by the same room-sourced microbial strains.</title>
        <authorList>
            <person name="Brooks B."/>
            <person name="Olm M.R."/>
            <person name="Firek B.A."/>
            <person name="Baker R."/>
            <person name="Thomas B.C."/>
            <person name="Morowitz M.J."/>
            <person name="Banfield J.F."/>
        </authorList>
    </citation>
    <scope>NUCLEOTIDE SEQUENCE [LARGE SCALE GENOMIC DNA]</scope>
    <source>
        <strain evidence="7">S2_005_003_R2_41</strain>
    </source>
</reference>
<evidence type="ECO:0000256" key="1">
    <source>
        <dbReference type="ARBA" id="ARBA00022670"/>
    </source>
</evidence>
<keyword evidence="2" id="KW-0479">Metal-binding</keyword>
<dbReference type="NCBIfam" id="TIGR00608">
    <property type="entry name" value="radc"/>
    <property type="match status" value="1"/>
</dbReference>
<evidence type="ECO:0000256" key="3">
    <source>
        <dbReference type="ARBA" id="ARBA00022801"/>
    </source>
</evidence>
<sequence>MTDYSPFEQRVVDQLRLFLGDEAAPAYESCGRSMLKLSNVARESSCPAYRLLAAGLALAQETLAEPMRDGTAFGSPAAVKDYLRLHFAGQGHESFLVLFLDSQHRLLAAKDLFRGTLTQTSVYPREVLREALNLGADAVVLAHNHPSGIPEPSRADEVLTATMKQALALVDVRVLDHIVVAGTRTVSFAERGLV</sequence>
<dbReference type="InterPro" id="IPR025657">
    <property type="entry name" value="RadC_JAB"/>
</dbReference>
<evidence type="ECO:0000313" key="8">
    <source>
        <dbReference type="Proteomes" id="UP000249135"/>
    </source>
</evidence>
<dbReference type="GO" id="GO:0008237">
    <property type="term" value="F:metallopeptidase activity"/>
    <property type="evidence" value="ECO:0007669"/>
    <property type="project" value="UniProtKB-KW"/>
</dbReference>
<accession>A0A2W5QFV8</accession>
<keyword evidence="4" id="KW-0862">Zinc</keyword>
<proteinExistence type="predicted"/>
<dbReference type="GO" id="GO:0046872">
    <property type="term" value="F:metal ion binding"/>
    <property type="evidence" value="ECO:0007669"/>
    <property type="project" value="UniProtKB-KW"/>
</dbReference>
<dbReference type="PANTHER" id="PTHR30471">
    <property type="entry name" value="DNA REPAIR PROTEIN RADC"/>
    <property type="match status" value="1"/>
</dbReference>
<dbReference type="SUPFAM" id="SSF102712">
    <property type="entry name" value="JAB1/MPN domain"/>
    <property type="match status" value="1"/>
</dbReference>
<dbReference type="InterPro" id="IPR037518">
    <property type="entry name" value="MPN"/>
</dbReference>
<dbReference type="PROSITE" id="PS01302">
    <property type="entry name" value="UPF0758"/>
    <property type="match status" value="1"/>
</dbReference>
<evidence type="ECO:0000256" key="5">
    <source>
        <dbReference type="ARBA" id="ARBA00023049"/>
    </source>
</evidence>
<dbReference type="Gene3D" id="3.40.140.10">
    <property type="entry name" value="Cytidine Deaminase, domain 2"/>
    <property type="match status" value="1"/>
</dbReference>
<dbReference type="GO" id="GO:0006508">
    <property type="term" value="P:proteolysis"/>
    <property type="evidence" value="ECO:0007669"/>
    <property type="project" value="UniProtKB-KW"/>
</dbReference>
<evidence type="ECO:0000256" key="2">
    <source>
        <dbReference type="ARBA" id="ARBA00022723"/>
    </source>
</evidence>
<dbReference type="Proteomes" id="UP000249135">
    <property type="component" value="Unassembled WGS sequence"/>
</dbReference>
<feature type="domain" description="MPN" evidence="6">
    <location>
        <begin position="72"/>
        <end position="194"/>
    </location>
</feature>
<dbReference type="PROSITE" id="PS50249">
    <property type="entry name" value="MPN"/>
    <property type="match status" value="1"/>
</dbReference>
<dbReference type="AlphaFoldDB" id="A0A2W5QFV8"/>
<comment type="caution">
    <text evidence="7">The sequence shown here is derived from an EMBL/GenBank/DDBJ whole genome shotgun (WGS) entry which is preliminary data.</text>
</comment>
<dbReference type="PANTHER" id="PTHR30471:SF3">
    <property type="entry name" value="UPF0758 PROTEIN YEES-RELATED"/>
    <property type="match status" value="1"/>
</dbReference>